<name>A0A9X3B8J6_9BACT</name>
<dbReference type="EMBL" id="JAOTIF010000015">
    <property type="protein sequence ID" value="MCU7550820.1"/>
    <property type="molecule type" value="Genomic_DNA"/>
</dbReference>
<proteinExistence type="predicted"/>
<gene>
    <name evidence="1" type="ORF">OCK74_17000</name>
</gene>
<dbReference type="Proteomes" id="UP001155483">
    <property type="component" value="Unassembled WGS sequence"/>
</dbReference>
<evidence type="ECO:0000313" key="2">
    <source>
        <dbReference type="Proteomes" id="UP001155483"/>
    </source>
</evidence>
<dbReference type="RefSeq" id="WP_279298257.1">
    <property type="nucleotide sequence ID" value="NZ_JAOTIF010000015.1"/>
</dbReference>
<reference evidence="1" key="1">
    <citation type="submission" date="2022-09" db="EMBL/GenBank/DDBJ databases">
        <authorList>
            <person name="Yuan C."/>
            <person name="Ke Z."/>
        </authorList>
    </citation>
    <scope>NUCLEOTIDE SEQUENCE</scope>
    <source>
        <strain evidence="1">LB-8</strain>
    </source>
</reference>
<sequence length="216" mass="25481">MNLLFKKKDTTMKTIFLLLLILIALNIQLTNAQPTSKYHAKLVALDNVYEGDVDLNLYGQNPSLVKMEWTEISPDSTKKTIHRVQYDMEAVLSFIIDKDTFYVKNLVDDEEKVRPYYLVRKVYGNDIVALYQYTSKEGVKRIYIGLPRRDPYYVQHPFFTDGTNMYTAFVYFKDCDALYQKMKAEQDGYWFKKGATDEQCVSIWKRIIDEYMNCKK</sequence>
<accession>A0A9X3B8J6</accession>
<protein>
    <submittedName>
        <fullName evidence="1">Uncharacterized protein</fullName>
    </submittedName>
</protein>
<organism evidence="1 2">
    <name type="scientific">Paraflavisolibacter caeni</name>
    <dbReference type="NCBI Taxonomy" id="2982496"/>
    <lineage>
        <taxon>Bacteria</taxon>
        <taxon>Pseudomonadati</taxon>
        <taxon>Bacteroidota</taxon>
        <taxon>Chitinophagia</taxon>
        <taxon>Chitinophagales</taxon>
        <taxon>Chitinophagaceae</taxon>
        <taxon>Paraflavisolibacter</taxon>
    </lineage>
</organism>
<keyword evidence="2" id="KW-1185">Reference proteome</keyword>
<comment type="caution">
    <text evidence="1">The sequence shown here is derived from an EMBL/GenBank/DDBJ whole genome shotgun (WGS) entry which is preliminary data.</text>
</comment>
<reference evidence="1" key="2">
    <citation type="submission" date="2023-04" db="EMBL/GenBank/DDBJ databases">
        <title>Paracnuella aquatica gen. nov., sp. nov., a member of the family Chitinophagaceae isolated from a hot spring.</title>
        <authorList>
            <person name="Wang C."/>
        </authorList>
    </citation>
    <scope>NUCLEOTIDE SEQUENCE</scope>
    <source>
        <strain evidence="1">LB-8</strain>
    </source>
</reference>
<evidence type="ECO:0000313" key="1">
    <source>
        <dbReference type="EMBL" id="MCU7550820.1"/>
    </source>
</evidence>
<dbReference type="AlphaFoldDB" id="A0A9X3B8J6"/>